<protein>
    <submittedName>
        <fullName evidence="1">Uncharacterized protein</fullName>
    </submittedName>
</protein>
<keyword evidence="2" id="KW-1185">Reference proteome</keyword>
<sequence>MLTNLELLEIAVDTYPGGPNCLMLRGLTCPRASWQPGQSATGRGDLNTAPLWLPILPDGRTWVTGMSFHPGQDN</sequence>
<name>A0A4Y2VC14_ARAVE</name>
<comment type="caution">
    <text evidence="1">The sequence shown here is derived from an EMBL/GenBank/DDBJ whole genome shotgun (WGS) entry which is preliminary data.</text>
</comment>
<evidence type="ECO:0000313" key="2">
    <source>
        <dbReference type="Proteomes" id="UP000499080"/>
    </source>
</evidence>
<organism evidence="1 2">
    <name type="scientific">Araneus ventricosus</name>
    <name type="common">Orbweaver spider</name>
    <name type="synonym">Epeira ventricosa</name>
    <dbReference type="NCBI Taxonomy" id="182803"/>
    <lineage>
        <taxon>Eukaryota</taxon>
        <taxon>Metazoa</taxon>
        <taxon>Ecdysozoa</taxon>
        <taxon>Arthropoda</taxon>
        <taxon>Chelicerata</taxon>
        <taxon>Arachnida</taxon>
        <taxon>Araneae</taxon>
        <taxon>Araneomorphae</taxon>
        <taxon>Entelegynae</taxon>
        <taxon>Araneoidea</taxon>
        <taxon>Araneidae</taxon>
        <taxon>Araneus</taxon>
    </lineage>
</organism>
<dbReference type="Proteomes" id="UP000499080">
    <property type="component" value="Unassembled WGS sequence"/>
</dbReference>
<gene>
    <name evidence="1" type="ORF">AVEN_124042_1</name>
</gene>
<evidence type="ECO:0000313" key="1">
    <source>
        <dbReference type="EMBL" id="GBO22823.1"/>
    </source>
</evidence>
<dbReference type="EMBL" id="BGPR01045900">
    <property type="protein sequence ID" value="GBO22823.1"/>
    <property type="molecule type" value="Genomic_DNA"/>
</dbReference>
<reference evidence="1 2" key="1">
    <citation type="journal article" date="2019" name="Sci. Rep.">
        <title>Orb-weaving spider Araneus ventricosus genome elucidates the spidroin gene catalogue.</title>
        <authorList>
            <person name="Kono N."/>
            <person name="Nakamura H."/>
            <person name="Ohtoshi R."/>
            <person name="Moran D.A.P."/>
            <person name="Shinohara A."/>
            <person name="Yoshida Y."/>
            <person name="Fujiwara M."/>
            <person name="Mori M."/>
            <person name="Tomita M."/>
            <person name="Arakawa K."/>
        </authorList>
    </citation>
    <scope>NUCLEOTIDE SEQUENCE [LARGE SCALE GENOMIC DNA]</scope>
</reference>
<accession>A0A4Y2VC14</accession>
<dbReference type="AlphaFoldDB" id="A0A4Y2VC14"/>
<proteinExistence type="predicted"/>